<evidence type="ECO:0000313" key="2">
    <source>
        <dbReference type="EMBL" id="GLR91535.1"/>
    </source>
</evidence>
<feature type="compositionally biased region" description="Acidic residues" evidence="1">
    <location>
        <begin position="39"/>
        <end position="55"/>
    </location>
</feature>
<gene>
    <name evidence="2" type="ORF">GCM10007857_82530</name>
</gene>
<protein>
    <recommendedName>
        <fullName evidence="4">Transposase</fullName>
    </recommendedName>
</protein>
<comment type="caution">
    <text evidence="2">The sequence shown here is derived from an EMBL/GenBank/DDBJ whole genome shotgun (WGS) entry which is preliminary data.</text>
</comment>
<accession>A0ABQ6BB13</accession>
<dbReference type="EMBL" id="BSOW01000049">
    <property type="protein sequence ID" value="GLR91535.1"/>
    <property type="molecule type" value="Genomic_DNA"/>
</dbReference>
<sequence>MNYSSVAERAIEAVNRLLIFAMTSAWTTTLDHQHALPTSEEDWDADECSDQESSLEADLTKRQH</sequence>
<organism evidence="2 3">
    <name type="scientific">Bradyrhizobium iriomotense</name>
    <dbReference type="NCBI Taxonomy" id="441950"/>
    <lineage>
        <taxon>Bacteria</taxon>
        <taxon>Pseudomonadati</taxon>
        <taxon>Pseudomonadota</taxon>
        <taxon>Alphaproteobacteria</taxon>
        <taxon>Hyphomicrobiales</taxon>
        <taxon>Nitrobacteraceae</taxon>
        <taxon>Bradyrhizobium</taxon>
    </lineage>
</organism>
<name>A0ABQ6BB13_9BRAD</name>
<evidence type="ECO:0008006" key="4">
    <source>
        <dbReference type="Google" id="ProtNLM"/>
    </source>
</evidence>
<evidence type="ECO:0000256" key="1">
    <source>
        <dbReference type="SAM" id="MobiDB-lite"/>
    </source>
</evidence>
<dbReference type="Proteomes" id="UP001156905">
    <property type="component" value="Unassembled WGS sequence"/>
</dbReference>
<reference evidence="3" key="1">
    <citation type="journal article" date="2019" name="Int. J. Syst. Evol. Microbiol.">
        <title>The Global Catalogue of Microorganisms (GCM) 10K type strain sequencing project: providing services to taxonomists for standard genome sequencing and annotation.</title>
        <authorList>
            <consortium name="The Broad Institute Genomics Platform"/>
            <consortium name="The Broad Institute Genome Sequencing Center for Infectious Disease"/>
            <person name="Wu L."/>
            <person name="Ma J."/>
        </authorList>
    </citation>
    <scope>NUCLEOTIDE SEQUENCE [LARGE SCALE GENOMIC DNA]</scope>
    <source>
        <strain evidence="3">NBRC 102520</strain>
    </source>
</reference>
<feature type="region of interest" description="Disordered" evidence="1">
    <location>
        <begin position="33"/>
        <end position="64"/>
    </location>
</feature>
<proteinExistence type="predicted"/>
<evidence type="ECO:0000313" key="3">
    <source>
        <dbReference type="Proteomes" id="UP001156905"/>
    </source>
</evidence>
<keyword evidence="3" id="KW-1185">Reference proteome</keyword>
<dbReference type="RefSeq" id="WP_284274997.1">
    <property type="nucleotide sequence ID" value="NZ_BSOW01000049.1"/>
</dbReference>